<dbReference type="OrthoDB" id="4641835at2"/>
<evidence type="ECO:0000256" key="2">
    <source>
        <dbReference type="SAM" id="SignalP"/>
    </source>
</evidence>
<evidence type="ECO:0000313" key="4">
    <source>
        <dbReference type="Proteomes" id="UP000192366"/>
    </source>
</evidence>
<dbReference type="RefSeq" id="WP_083057505.1">
    <property type="nucleotide sequence ID" value="NZ_JACKVM010000014.1"/>
</dbReference>
<feature type="signal peptide" evidence="2">
    <location>
        <begin position="1"/>
        <end position="26"/>
    </location>
</feature>
<evidence type="ECO:0000256" key="1">
    <source>
        <dbReference type="SAM" id="MobiDB-lite"/>
    </source>
</evidence>
<comment type="caution">
    <text evidence="3">The sequence shown here is derived from an EMBL/GenBank/DDBJ whole genome shotgun (WGS) entry which is preliminary data.</text>
</comment>
<feature type="region of interest" description="Disordered" evidence="1">
    <location>
        <begin position="31"/>
        <end position="61"/>
    </location>
</feature>
<name>A0A1W9YZQ7_MYCBA</name>
<gene>
    <name evidence="3" type="ORF">BST17_10015</name>
</gene>
<keyword evidence="2" id="KW-0732">Signal</keyword>
<dbReference type="AlphaFoldDB" id="A0A1W9YZQ7"/>
<sequence length="118" mass="11708">MRLIALFAVPALVGAGLSLAPLPTAAADCTSAGGTTICSQGDVRGANTGSGPSGSGPYAPSPCDIDWMDCDDWYGGWTIDVYLDPDIGAPGPGRPDIGRPNPGPKPGGGRGGGRGGRR</sequence>
<dbReference type="EMBL" id="MVHJ01000006">
    <property type="protein sequence ID" value="ORA05514.1"/>
    <property type="molecule type" value="Genomic_DNA"/>
</dbReference>
<organism evidence="3 4">
    <name type="scientific">Mycolicibacterium bacteremicum</name>
    <name type="common">Mycobacterium bacteremicum</name>
    <dbReference type="NCBI Taxonomy" id="564198"/>
    <lineage>
        <taxon>Bacteria</taxon>
        <taxon>Bacillati</taxon>
        <taxon>Actinomycetota</taxon>
        <taxon>Actinomycetes</taxon>
        <taxon>Mycobacteriales</taxon>
        <taxon>Mycobacteriaceae</taxon>
        <taxon>Mycolicibacterium</taxon>
    </lineage>
</organism>
<keyword evidence="4" id="KW-1185">Reference proteome</keyword>
<proteinExistence type="predicted"/>
<protein>
    <submittedName>
        <fullName evidence="3">Uncharacterized protein</fullName>
    </submittedName>
</protein>
<dbReference type="Proteomes" id="UP000192366">
    <property type="component" value="Unassembled WGS sequence"/>
</dbReference>
<feature type="compositionally biased region" description="Gly residues" evidence="1">
    <location>
        <begin position="106"/>
        <end position="118"/>
    </location>
</feature>
<evidence type="ECO:0000313" key="3">
    <source>
        <dbReference type="EMBL" id="ORA05514.1"/>
    </source>
</evidence>
<accession>A0A1W9YZQ7</accession>
<feature type="chain" id="PRO_5038332780" evidence="2">
    <location>
        <begin position="27"/>
        <end position="118"/>
    </location>
</feature>
<reference evidence="3 4" key="1">
    <citation type="submission" date="2017-02" db="EMBL/GenBank/DDBJ databases">
        <title>The new phylogeny of genus Mycobacterium.</title>
        <authorList>
            <person name="Tortoli E."/>
            <person name="Trovato A."/>
            <person name="Cirillo D.M."/>
        </authorList>
    </citation>
    <scope>NUCLEOTIDE SEQUENCE [LARGE SCALE GENOMIC DNA]</scope>
    <source>
        <strain evidence="3 4">DSM 45578</strain>
    </source>
</reference>
<feature type="region of interest" description="Disordered" evidence="1">
    <location>
        <begin position="85"/>
        <end position="118"/>
    </location>
</feature>
<dbReference type="STRING" id="564198.BST17_10015"/>